<organism evidence="3">
    <name type="scientific">freshwater metagenome</name>
    <dbReference type="NCBI Taxonomy" id="449393"/>
    <lineage>
        <taxon>unclassified sequences</taxon>
        <taxon>metagenomes</taxon>
        <taxon>ecological metagenomes</taxon>
    </lineage>
</organism>
<sequence>MSNDNSSRRSVGKSSGGAPMGSTISIVVAVVAVIMGFLILKNITSDSSDDSAGTPGEITNPIDAVDPNVNTIPLETTTTAPAMVYTGATVLVANASGISGTAGQFSKALGQVGFTMATPTNAGGAEAKLAISKVYFLPGGELVAASVAKSMGGVAVAAMPTPVPIKDEAAGLGDATVLVMLGADLAGKALPALAGEPVSTTVPPITGLGTTTTVL</sequence>
<feature type="domain" description="LytR/CpsA/Psr regulator C-terminal" evidence="2">
    <location>
        <begin position="89"/>
        <end position="184"/>
    </location>
</feature>
<dbReference type="EMBL" id="CAFAAI010000205">
    <property type="protein sequence ID" value="CAB4804028.1"/>
    <property type="molecule type" value="Genomic_DNA"/>
</dbReference>
<dbReference type="AlphaFoldDB" id="A0A6J6Y982"/>
<keyword evidence="1" id="KW-0472">Membrane</keyword>
<evidence type="ECO:0000259" key="2">
    <source>
        <dbReference type="Pfam" id="PF13399"/>
    </source>
</evidence>
<dbReference type="InterPro" id="IPR027381">
    <property type="entry name" value="LytR/CpsA/Psr_C"/>
</dbReference>
<protein>
    <submittedName>
        <fullName evidence="3">Unannotated protein</fullName>
    </submittedName>
</protein>
<dbReference type="Gene3D" id="3.30.70.2390">
    <property type="match status" value="1"/>
</dbReference>
<proteinExistence type="predicted"/>
<keyword evidence="1" id="KW-0812">Transmembrane</keyword>
<reference evidence="3" key="1">
    <citation type="submission" date="2020-05" db="EMBL/GenBank/DDBJ databases">
        <authorList>
            <person name="Chiriac C."/>
            <person name="Salcher M."/>
            <person name="Ghai R."/>
            <person name="Kavagutti S V."/>
        </authorList>
    </citation>
    <scope>NUCLEOTIDE SEQUENCE</scope>
</reference>
<accession>A0A6J6Y982</accession>
<evidence type="ECO:0000256" key="1">
    <source>
        <dbReference type="SAM" id="Phobius"/>
    </source>
</evidence>
<dbReference type="Pfam" id="PF13399">
    <property type="entry name" value="LytR_C"/>
    <property type="match status" value="1"/>
</dbReference>
<keyword evidence="1" id="KW-1133">Transmembrane helix</keyword>
<evidence type="ECO:0000313" key="3">
    <source>
        <dbReference type="EMBL" id="CAB4804028.1"/>
    </source>
</evidence>
<gene>
    <name evidence="3" type="ORF">UFOPK2992_01179</name>
</gene>
<feature type="transmembrane region" description="Helical" evidence="1">
    <location>
        <begin position="20"/>
        <end position="40"/>
    </location>
</feature>
<name>A0A6J6Y982_9ZZZZ</name>